<keyword evidence="1" id="KW-1133">Transmembrane helix</keyword>
<name>A0A8H4AII9_GIGMA</name>
<dbReference type="OrthoDB" id="2381789at2759"/>
<comment type="caution">
    <text evidence="2">The sequence shown here is derived from an EMBL/GenBank/DDBJ whole genome shotgun (WGS) entry which is preliminary data.</text>
</comment>
<accession>A0A8H4AII9</accession>
<dbReference type="EMBL" id="WTPW01000557">
    <property type="protein sequence ID" value="KAF0499973.1"/>
    <property type="molecule type" value="Genomic_DNA"/>
</dbReference>
<sequence>MEIEKLKLLSNCNNLTKSHEIFEKEVNGRFKSVTEILEITKNILEKNKDEIKTRRLEFSEEIKVWKAKMKSETKKALVIAIIEMSLCVAMIIIRPDGIINLIETVKKVSDLIKAIKIDNIALCDAYNIIQITKKIKEIEKLGNGINRLETNMAIESEFIESMNVDLLAKILETDDQKGILMNPEWKIMEKLLEFPINHKIKGTKDYLNSLTKFFTFIDAHIKAKISCWIMIYMENYLGAYEYWSLSRSKLNLSVIKPFSEHRKDIEMINNELESSYHRFQDKPQHFRNRSIIINEEKYIEEFIIIDALQLKFFKIIINYQ</sequence>
<evidence type="ECO:0000313" key="2">
    <source>
        <dbReference type="EMBL" id="KAF0499973.1"/>
    </source>
</evidence>
<proteinExistence type="predicted"/>
<dbReference type="AlphaFoldDB" id="A0A8H4AII9"/>
<reference evidence="2 3" key="1">
    <citation type="journal article" date="2019" name="Environ. Microbiol.">
        <title>At the nexus of three kingdoms: the genome of the mycorrhizal fungus Gigaspora margarita provides insights into plant, endobacterial and fungal interactions.</title>
        <authorList>
            <person name="Venice F."/>
            <person name="Ghignone S."/>
            <person name="Salvioli di Fossalunga A."/>
            <person name="Amselem J."/>
            <person name="Novero M."/>
            <person name="Xianan X."/>
            <person name="Sedzielewska Toro K."/>
            <person name="Morin E."/>
            <person name="Lipzen A."/>
            <person name="Grigoriev I.V."/>
            <person name="Henrissat B."/>
            <person name="Martin F.M."/>
            <person name="Bonfante P."/>
        </authorList>
    </citation>
    <scope>NUCLEOTIDE SEQUENCE [LARGE SCALE GENOMIC DNA]</scope>
    <source>
        <strain evidence="2 3">BEG34</strain>
    </source>
</reference>
<organism evidence="2 3">
    <name type="scientific">Gigaspora margarita</name>
    <dbReference type="NCBI Taxonomy" id="4874"/>
    <lineage>
        <taxon>Eukaryota</taxon>
        <taxon>Fungi</taxon>
        <taxon>Fungi incertae sedis</taxon>
        <taxon>Mucoromycota</taxon>
        <taxon>Glomeromycotina</taxon>
        <taxon>Glomeromycetes</taxon>
        <taxon>Diversisporales</taxon>
        <taxon>Gigasporaceae</taxon>
        <taxon>Gigaspora</taxon>
    </lineage>
</organism>
<feature type="transmembrane region" description="Helical" evidence="1">
    <location>
        <begin position="76"/>
        <end position="93"/>
    </location>
</feature>
<evidence type="ECO:0000256" key="1">
    <source>
        <dbReference type="SAM" id="Phobius"/>
    </source>
</evidence>
<keyword evidence="1" id="KW-0812">Transmembrane</keyword>
<keyword evidence="3" id="KW-1185">Reference proteome</keyword>
<keyword evidence="1" id="KW-0472">Membrane</keyword>
<protein>
    <submittedName>
        <fullName evidence="2">Uncharacterized protein</fullName>
    </submittedName>
</protein>
<gene>
    <name evidence="2" type="ORF">F8M41_020353</name>
</gene>
<evidence type="ECO:0000313" key="3">
    <source>
        <dbReference type="Proteomes" id="UP000439903"/>
    </source>
</evidence>
<dbReference type="Proteomes" id="UP000439903">
    <property type="component" value="Unassembled WGS sequence"/>
</dbReference>